<reference evidence="1" key="1">
    <citation type="submission" date="2021-05" db="EMBL/GenBank/DDBJ databases">
        <authorList>
            <person name="Alioto T."/>
            <person name="Alioto T."/>
            <person name="Gomez Garrido J."/>
        </authorList>
    </citation>
    <scope>NUCLEOTIDE SEQUENCE</scope>
</reference>
<dbReference type="AlphaFoldDB" id="A0A8D8YMY8"/>
<name>A0A8D8YMY8_9HEMI</name>
<dbReference type="EMBL" id="HBUF01383970">
    <property type="protein sequence ID" value="CAG6731391.1"/>
    <property type="molecule type" value="Transcribed_RNA"/>
</dbReference>
<sequence>MGLPVRVLGHHAHPIVGNKLEFPKVVTFLHWFLSSIWKIIHALPIKERQCLIIKQPTTYLRMREIRLVSSNMKLPNPQGKQCMKCTEFLASPFYVLVNTTVRPTPLSNLVQTQATTRSVIVCPLVNVTIIVRSIRTRLKTVSRSASKRV</sequence>
<protein>
    <submittedName>
        <fullName evidence="1">Uncharacterized protein</fullName>
    </submittedName>
</protein>
<proteinExistence type="predicted"/>
<organism evidence="1">
    <name type="scientific">Cacopsylla melanoneura</name>
    <dbReference type="NCBI Taxonomy" id="428564"/>
    <lineage>
        <taxon>Eukaryota</taxon>
        <taxon>Metazoa</taxon>
        <taxon>Ecdysozoa</taxon>
        <taxon>Arthropoda</taxon>
        <taxon>Hexapoda</taxon>
        <taxon>Insecta</taxon>
        <taxon>Pterygota</taxon>
        <taxon>Neoptera</taxon>
        <taxon>Paraneoptera</taxon>
        <taxon>Hemiptera</taxon>
        <taxon>Sternorrhyncha</taxon>
        <taxon>Psylloidea</taxon>
        <taxon>Psyllidae</taxon>
        <taxon>Psyllinae</taxon>
        <taxon>Cacopsylla</taxon>
    </lineage>
</organism>
<accession>A0A8D8YMY8</accession>
<evidence type="ECO:0000313" key="1">
    <source>
        <dbReference type="EMBL" id="CAG6731391.1"/>
    </source>
</evidence>